<dbReference type="RefSeq" id="WP_380025011.1">
    <property type="nucleotide sequence ID" value="NZ_JBHSHC010000048.1"/>
</dbReference>
<dbReference type="Gene3D" id="3.40.50.2300">
    <property type="match status" value="2"/>
</dbReference>
<dbReference type="Proteomes" id="UP001596002">
    <property type="component" value="Unassembled WGS sequence"/>
</dbReference>
<dbReference type="CDD" id="cd01536">
    <property type="entry name" value="PBP1_ABC_sugar_binding-like"/>
    <property type="match status" value="1"/>
</dbReference>
<keyword evidence="3" id="KW-0732">Signal</keyword>
<dbReference type="PANTHER" id="PTHR46847">
    <property type="entry name" value="D-ALLOSE-BINDING PERIPLASMIC PROTEIN-RELATED"/>
    <property type="match status" value="1"/>
</dbReference>
<comment type="subcellular location">
    <subcellularLocation>
        <location evidence="1">Cell envelope</location>
    </subcellularLocation>
</comment>
<evidence type="ECO:0000259" key="4">
    <source>
        <dbReference type="Pfam" id="PF13407"/>
    </source>
</evidence>
<organism evidence="5 6">
    <name type="scientific">Effusibacillus consociatus</name>
    <dbReference type="NCBI Taxonomy" id="1117041"/>
    <lineage>
        <taxon>Bacteria</taxon>
        <taxon>Bacillati</taxon>
        <taxon>Bacillota</taxon>
        <taxon>Bacilli</taxon>
        <taxon>Bacillales</taxon>
        <taxon>Alicyclobacillaceae</taxon>
        <taxon>Effusibacillus</taxon>
    </lineage>
</organism>
<dbReference type="PANTHER" id="PTHR46847:SF1">
    <property type="entry name" value="D-ALLOSE-BINDING PERIPLASMIC PROTEIN-RELATED"/>
    <property type="match status" value="1"/>
</dbReference>
<dbReference type="EMBL" id="JBHSHC010000048">
    <property type="protein sequence ID" value="MFC4767116.1"/>
    <property type="molecule type" value="Genomic_DNA"/>
</dbReference>
<name>A0ABV9PXW9_9BACL</name>
<evidence type="ECO:0000256" key="1">
    <source>
        <dbReference type="ARBA" id="ARBA00004196"/>
    </source>
</evidence>
<sequence>MLKKGDKVALIAGALGNPATDERIKGAKKALEAAGMVIATEQPADSDKAKAMSVLENILQTNPDIKGVFSANDDMAIGALRAIEAKGLKIPVIGTDGTIEAVESIIAGSLAGTVAQSPYEMGYKGVENALKVIRGEKIEKRIDSGVDVISKENAQKKLDFLKGILK</sequence>
<reference evidence="6" key="1">
    <citation type="journal article" date="2019" name="Int. J. Syst. Evol. Microbiol.">
        <title>The Global Catalogue of Microorganisms (GCM) 10K type strain sequencing project: providing services to taxonomists for standard genome sequencing and annotation.</title>
        <authorList>
            <consortium name="The Broad Institute Genomics Platform"/>
            <consortium name="The Broad Institute Genome Sequencing Center for Infectious Disease"/>
            <person name="Wu L."/>
            <person name="Ma J."/>
        </authorList>
    </citation>
    <scope>NUCLEOTIDE SEQUENCE [LARGE SCALE GENOMIC DNA]</scope>
    <source>
        <strain evidence="6">WYCCWR 12678</strain>
    </source>
</reference>
<comment type="caution">
    <text evidence="5">The sequence shown here is derived from an EMBL/GenBank/DDBJ whole genome shotgun (WGS) entry which is preliminary data.</text>
</comment>
<evidence type="ECO:0000256" key="2">
    <source>
        <dbReference type="ARBA" id="ARBA00007639"/>
    </source>
</evidence>
<feature type="domain" description="Periplasmic binding protein" evidence="4">
    <location>
        <begin position="2"/>
        <end position="137"/>
    </location>
</feature>
<evidence type="ECO:0000313" key="6">
    <source>
        <dbReference type="Proteomes" id="UP001596002"/>
    </source>
</evidence>
<proteinExistence type="inferred from homology"/>
<dbReference type="InterPro" id="IPR025997">
    <property type="entry name" value="SBP_2_dom"/>
</dbReference>
<keyword evidence="6" id="KW-1185">Reference proteome</keyword>
<protein>
    <submittedName>
        <fullName evidence="5">Sugar ABC transporter substrate-binding protein</fullName>
    </submittedName>
</protein>
<dbReference type="SUPFAM" id="SSF53822">
    <property type="entry name" value="Periplasmic binding protein-like I"/>
    <property type="match status" value="1"/>
</dbReference>
<dbReference type="Pfam" id="PF13407">
    <property type="entry name" value="Peripla_BP_4"/>
    <property type="match status" value="1"/>
</dbReference>
<gene>
    <name evidence="5" type="ORF">ACFO8Q_07035</name>
</gene>
<accession>A0ABV9PXW9</accession>
<evidence type="ECO:0000313" key="5">
    <source>
        <dbReference type="EMBL" id="MFC4767116.1"/>
    </source>
</evidence>
<comment type="similarity">
    <text evidence="2">Belongs to the bacterial solute-binding protein 2 family.</text>
</comment>
<dbReference type="InterPro" id="IPR028082">
    <property type="entry name" value="Peripla_BP_I"/>
</dbReference>
<evidence type="ECO:0000256" key="3">
    <source>
        <dbReference type="ARBA" id="ARBA00022729"/>
    </source>
</evidence>